<dbReference type="EMBL" id="JASPKZ010000842">
    <property type="protein sequence ID" value="KAJ9598947.1"/>
    <property type="molecule type" value="Genomic_DNA"/>
</dbReference>
<dbReference type="SMART" id="SM00365">
    <property type="entry name" value="LRR_SD22"/>
    <property type="match status" value="11"/>
</dbReference>
<dbReference type="InterPro" id="IPR001611">
    <property type="entry name" value="Leu-rich_rpt"/>
</dbReference>
<dbReference type="SUPFAM" id="SSF52058">
    <property type="entry name" value="L domain-like"/>
    <property type="match status" value="3"/>
</dbReference>
<proteinExistence type="predicted"/>
<evidence type="ECO:0000256" key="3">
    <source>
        <dbReference type="ARBA" id="ARBA00022737"/>
    </source>
</evidence>
<dbReference type="Proteomes" id="UP001233999">
    <property type="component" value="Unassembled WGS sequence"/>
</dbReference>
<protein>
    <recommendedName>
        <fullName evidence="7">Chaoptin</fullName>
    </recommendedName>
</protein>
<dbReference type="GO" id="GO:0005615">
    <property type="term" value="C:extracellular space"/>
    <property type="evidence" value="ECO:0007669"/>
    <property type="project" value="TreeGrafter"/>
</dbReference>
<accession>A0AAD8ERC6</accession>
<keyword evidence="3" id="KW-0677">Repeat</keyword>
<sequence length="774" mass="88439">MASSVSNIPAEALRTLVTLQHLDFSNNKIRSMPETSFHFLKRLKVLELQDNQIDLVHKGTFQGGIHGSLEELYLSYNNLQVINTHTFVDLSSLTWLQLDDNKISRIEKRAFMNMDRLKRLDLRGNKIHSISDEAFQNLPELELLDIAYNQLQDLDFAMLDQVGTLSSFKLNVSHNSLQKLEQNSTIGRGSEVSVLHSNIKVLDLSNNNVSRIGRTFFRPVERSLTHLHMSHNWLSNATREVFGNMPHLQWLDLSYNQLAEMDFDTFRNTRNLQVLLLAHNWLSDIPAELFRFNTDLRFLDMSHNRLRALPDNFLSDDGMEHLDVSHNLLSRPPVTSLGPAAAATLCELDLSYNSIAALQSIDLLSRFKSLTWLDLSHNRLVRIEDSTFSSLNHLSFLDLSHNKELVLETRGRSFKGLEDSLLHLRLNNDSLNEIPDLPLRSLRTLQVSHNQIDDIPNEMPTNLTSLRNLDVSYNHLQAVPPAARSMSQLKSLQLEANQITTISSVSFQGAMEQLEELDIRHMPLNYFEPSALSKMTSLRTLKISSYREVKEFNIPEIVKMNYGLRDLHLEVFENTPLEEELSGQLPTKVRNITVSGRGISNIPDNLFKGVRSPRLHFALRNTSVEKIPQTLFQQGEWIRNLSLDLRNNSLLTMGNPNTAEFPGSPKSMFLTELQLQGNKWTCDCQIGWVEVWLRKKRQYMCPAESRTRESICHEISAEQDDLREAKCDNRNNASFLEILKSEVECGWGSGAPTLASSWFLVVIVFVATFLRSDL</sequence>
<dbReference type="PANTHER" id="PTHR24373">
    <property type="entry name" value="SLIT RELATED LEUCINE-RICH REPEAT NEURONAL PROTEIN"/>
    <property type="match status" value="1"/>
</dbReference>
<evidence type="ECO:0000256" key="2">
    <source>
        <dbReference type="ARBA" id="ARBA00022729"/>
    </source>
</evidence>
<evidence type="ECO:0000313" key="6">
    <source>
        <dbReference type="Proteomes" id="UP001233999"/>
    </source>
</evidence>
<keyword evidence="2" id="KW-0732">Signal</keyword>
<reference evidence="5" key="1">
    <citation type="journal article" date="2023" name="IScience">
        <title>Live-bearing cockroach genome reveals convergent evolutionary mechanisms linked to viviparity in insects and beyond.</title>
        <authorList>
            <person name="Fouks B."/>
            <person name="Harrison M.C."/>
            <person name="Mikhailova A.A."/>
            <person name="Marchal E."/>
            <person name="English S."/>
            <person name="Carruthers M."/>
            <person name="Jennings E.C."/>
            <person name="Chiamaka E.L."/>
            <person name="Frigard R.A."/>
            <person name="Pippel M."/>
            <person name="Attardo G.M."/>
            <person name="Benoit J.B."/>
            <person name="Bornberg-Bauer E."/>
            <person name="Tobe S.S."/>
        </authorList>
    </citation>
    <scope>NUCLEOTIDE SEQUENCE</scope>
    <source>
        <strain evidence="5">Stay&amp;Tobe</strain>
    </source>
</reference>
<evidence type="ECO:0008006" key="7">
    <source>
        <dbReference type="Google" id="ProtNLM"/>
    </source>
</evidence>
<dbReference type="InterPro" id="IPR003591">
    <property type="entry name" value="Leu-rich_rpt_typical-subtyp"/>
</dbReference>
<evidence type="ECO:0000256" key="4">
    <source>
        <dbReference type="ARBA" id="ARBA00023180"/>
    </source>
</evidence>
<keyword evidence="4" id="KW-0325">Glycoprotein</keyword>
<dbReference type="SMART" id="SM00364">
    <property type="entry name" value="LRR_BAC"/>
    <property type="match status" value="8"/>
</dbReference>
<organism evidence="5 6">
    <name type="scientific">Diploptera punctata</name>
    <name type="common">Pacific beetle cockroach</name>
    <dbReference type="NCBI Taxonomy" id="6984"/>
    <lineage>
        <taxon>Eukaryota</taxon>
        <taxon>Metazoa</taxon>
        <taxon>Ecdysozoa</taxon>
        <taxon>Arthropoda</taxon>
        <taxon>Hexapoda</taxon>
        <taxon>Insecta</taxon>
        <taxon>Pterygota</taxon>
        <taxon>Neoptera</taxon>
        <taxon>Polyneoptera</taxon>
        <taxon>Dictyoptera</taxon>
        <taxon>Blattodea</taxon>
        <taxon>Blaberoidea</taxon>
        <taxon>Blaberidae</taxon>
        <taxon>Diplopterinae</taxon>
        <taxon>Diploptera</taxon>
    </lineage>
</organism>
<gene>
    <name evidence="5" type="ORF">L9F63_010541</name>
</gene>
<dbReference type="PANTHER" id="PTHR24373:SF387">
    <property type="entry name" value="LEUCINE-RICH REPEATS AND IMMUNOGLOBULIN-LIKE DOMAINS PROTEIN SMA-10"/>
    <property type="match status" value="1"/>
</dbReference>
<dbReference type="InterPro" id="IPR032675">
    <property type="entry name" value="LRR_dom_sf"/>
</dbReference>
<dbReference type="PROSITE" id="PS51450">
    <property type="entry name" value="LRR"/>
    <property type="match status" value="8"/>
</dbReference>
<keyword evidence="6" id="KW-1185">Reference proteome</keyword>
<dbReference type="GO" id="GO:0031012">
    <property type="term" value="C:extracellular matrix"/>
    <property type="evidence" value="ECO:0007669"/>
    <property type="project" value="TreeGrafter"/>
</dbReference>
<dbReference type="Gene3D" id="3.80.10.10">
    <property type="entry name" value="Ribonuclease Inhibitor"/>
    <property type="match status" value="5"/>
</dbReference>
<dbReference type="Pfam" id="PF13516">
    <property type="entry name" value="LRR_6"/>
    <property type="match status" value="1"/>
</dbReference>
<dbReference type="AlphaFoldDB" id="A0AAD8ERC6"/>
<dbReference type="SMART" id="SM00369">
    <property type="entry name" value="LRR_TYP"/>
    <property type="match status" value="15"/>
</dbReference>
<dbReference type="FunFam" id="3.80.10.10:FF:000770">
    <property type="entry name" value="Uncharacterized protein"/>
    <property type="match status" value="1"/>
</dbReference>
<dbReference type="FunFam" id="3.80.10.10:FF:001164">
    <property type="entry name" value="GH01279p"/>
    <property type="match status" value="1"/>
</dbReference>
<dbReference type="InterPro" id="IPR050328">
    <property type="entry name" value="Dev_Immune_Receptor"/>
</dbReference>
<evidence type="ECO:0000313" key="5">
    <source>
        <dbReference type="EMBL" id="KAJ9598947.1"/>
    </source>
</evidence>
<reference evidence="5" key="2">
    <citation type="submission" date="2023-05" db="EMBL/GenBank/DDBJ databases">
        <authorList>
            <person name="Fouks B."/>
        </authorList>
    </citation>
    <scope>NUCLEOTIDE SEQUENCE</scope>
    <source>
        <strain evidence="5">Stay&amp;Tobe</strain>
        <tissue evidence="5">Testes</tissue>
    </source>
</reference>
<keyword evidence="1" id="KW-0433">Leucine-rich repeat</keyword>
<name>A0AAD8ERC6_DIPPU</name>
<evidence type="ECO:0000256" key="1">
    <source>
        <dbReference type="ARBA" id="ARBA00022614"/>
    </source>
</evidence>
<dbReference type="PRINTS" id="PR00019">
    <property type="entry name" value="LEURICHRPT"/>
</dbReference>
<comment type="caution">
    <text evidence="5">The sequence shown here is derived from an EMBL/GenBank/DDBJ whole genome shotgun (WGS) entry which is preliminary data.</text>
</comment>
<dbReference type="Pfam" id="PF13855">
    <property type="entry name" value="LRR_8"/>
    <property type="match status" value="6"/>
</dbReference>